<comment type="caution">
    <text evidence="2">The sequence shown here is derived from an EMBL/GenBank/DDBJ whole genome shotgun (WGS) entry which is preliminary data.</text>
</comment>
<sequence>MSRPSQSGTVALAQSPAGSRSASPPVEPGSVKQPPSHISDDGFYINTLQPRQAVNGEYGFLTGRRAAATVEASVVDTNQAPQPRWPNSAVTSPCSCCPQHSC</sequence>
<name>A0ABN7LPU7_9BACT</name>
<evidence type="ECO:0000313" key="2">
    <source>
        <dbReference type="EMBL" id="CAE6757520.1"/>
    </source>
</evidence>
<evidence type="ECO:0000256" key="1">
    <source>
        <dbReference type="SAM" id="MobiDB-lite"/>
    </source>
</evidence>
<feature type="region of interest" description="Disordered" evidence="1">
    <location>
        <begin position="1"/>
        <end position="43"/>
    </location>
</feature>
<keyword evidence="3" id="KW-1185">Reference proteome</keyword>
<dbReference type="Proteomes" id="UP000675880">
    <property type="component" value="Unassembled WGS sequence"/>
</dbReference>
<evidence type="ECO:0000313" key="3">
    <source>
        <dbReference type="Proteomes" id="UP000675880"/>
    </source>
</evidence>
<dbReference type="EMBL" id="CAJNBJ010000016">
    <property type="protein sequence ID" value="CAE6757520.1"/>
    <property type="molecule type" value="Genomic_DNA"/>
</dbReference>
<reference evidence="2 3" key="1">
    <citation type="submission" date="2021-02" db="EMBL/GenBank/DDBJ databases">
        <authorList>
            <person name="Han P."/>
        </authorList>
    </citation>
    <scope>NUCLEOTIDE SEQUENCE [LARGE SCALE GENOMIC DNA]</scope>
    <source>
        <strain evidence="2">Candidatus Nitrospira sp. ZN2</strain>
    </source>
</reference>
<gene>
    <name evidence="2" type="ORF">NSPZN2_30479</name>
</gene>
<proteinExistence type="predicted"/>
<protein>
    <submittedName>
        <fullName evidence="2">Uncharacterized protein</fullName>
    </submittedName>
</protein>
<organism evidence="2 3">
    <name type="scientific">Nitrospira defluvii</name>
    <dbReference type="NCBI Taxonomy" id="330214"/>
    <lineage>
        <taxon>Bacteria</taxon>
        <taxon>Pseudomonadati</taxon>
        <taxon>Nitrospirota</taxon>
        <taxon>Nitrospiria</taxon>
        <taxon>Nitrospirales</taxon>
        <taxon>Nitrospiraceae</taxon>
        <taxon>Nitrospira</taxon>
    </lineage>
</organism>
<accession>A0ABN7LPU7</accession>